<dbReference type="InterPro" id="IPR013785">
    <property type="entry name" value="Aldolase_TIM"/>
</dbReference>
<dbReference type="Gene3D" id="3.20.20.70">
    <property type="entry name" value="Aldolase class I"/>
    <property type="match status" value="1"/>
</dbReference>
<keyword evidence="2 3" id="KW-0456">Lyase</keyword>
<evidence type="ECO:0000313" key="5">
    <source>
        <dbReference type="Proteomes" id="UP001596422"/>
    </source>
</evidence>
<dbReference type="Pfam" id="PF00701">
    <property type="entry name" value="DHDPS"/>
    <property type="match status" value="1"/>
</dbReference>
<dbReference type="RefSeq" id="WP_379912746.1">
    <property type="nucleotide sequence ID" value="NZ_JBHSWE010000001.1"/>
</dbReference>
<dbReference type="InterPro" id="IPR002220">
    <property type="entry name" value="DapA-like"/>
</dbReference>
<dbReference type="PRINTS" id="PR00146">
    <property type="entry name" value="DHPICSNTHASE"/>
</dbReference>
<protein>
    <submittedName>
        <fullName evidence="4">Dihydrodipicolinate synthase family protein</fullName>
    </submittedName>
</protein>
<keyword evidence="5" id="KW-1185">Reference proteome</keyword>
<gene>
    <name evidence="4" type="ORF">ACFQDL_30550</name>
</gene>
<comment type="caution">
    <text evidence="4">The sequence shown here is derived from an EMBL/GenBank/DDBJ whole genome shotgun (WGS) entry which is preliminary data.</text>
</comment>
<dbReference type="SUPFAM" id="SSF51569">
    <property type="entry name" value="Aldolase"/>
    <property type="match status" value="1"/>
</dbReference>
<dbReference type="SMART" id="SM01130">
    <property type="entry name" value="DHDPS"/>
    <property type="match status" value="1"/>
</dbReference>
<reference evidence="5" key="1">
    <citation type="journal article" date="2019" name="Int. J. Syst. Evol. Microbiol.">
        <title>The Global Catalogue of Microorganisms (GCM) 10K type strain sequencing project: providing services to taxonomists for standard genome sequencing and annotation.</title>
        <authorList>
            <consortium name="The Broad Institute Genomics Platform"/>
            <consortium name="The Broad Institute Genome Sequencing Center for Infectious Disease"/>
            <person name="Wu L."/>
            <person name="Ma J."/>
        </authorList>
    </citation>
    <scope>NUCLEOTIDE SEQUENCE [LARGE SCALE GENOMIC DNA]</scope>
    <source>
        <strain evidence="5">NBRC 111756</strain>
    </source>
</reference>
<name>A0ABW2A8U7_9GAMM</name>
<dbReference type="CDD" id="cd00408">
    <property type="entry name" value="DHDPS-like"/>
    <property type="match status" value="1"/>
</dbReference>
<evidence type="ECO:0000256" key="3">
    <source>
        <dbReference type="PIRNR" id="PIRNR001365"/>
    </source>
</evidence>
<dbReference type="PANTHER" id="PTHR12128:SF66">
    <property type="entry name" value="4-HYDROXY-2-OXOGLUTARATE ALDOLASE, MITOCHONDRIAL"/>
    <property type="match status" value="1"/>
</dbReference>
<evidence type="ECO:0000313" key="4">
    <source>
        <dbReference type="EMBL" id="MFC6673946.1"/>
    </source>
</evidence>
<sequence length="327" mass="36349">MLFEGIYTPVITPFREDYSIDYEAYAACVDHLVEAGVHGVIVGGTTGEYYVESREERLRLLDIAQERCAGKTPVIFGTGAIDPDESCVLAEEAAKRSVDALLVATPPYSLPTERELALHALAVDRAADLPIMLYNYPGRMGVMMGEEFLDRVGRSNNFCAIKESSGDINRLHLLARDYPHIQLSCGMDDQALEYFAWGARSWVCAGSNFLAREHIALYNACVLEGNFDKGRRIMSAMMPLMRVLEQGGKFIQSVKYGVTLSGRFAGETRKPLRGLNKDEKRELEQVVRTLRTTIARIEDENSSRFVESIKASIGSKQTATTEKGSRT</sequence>
<dbReference type="PANTHER" id="PTHR12128">
    <property type="entry name" value="DIHYDRODIPICOLINATE SYNTHASE"/>
    <property type="match status" value="1"/>
</dbReference>
<comment type="similarity">
    <text evidence="1 3">Belongs to the DapA family.</text>
</comment>
<dbReference type="Proteomes" id="UP001596422">
    <property type="component" value="Unassembled WGS sequence"/>
</dbReference>
<proteinExistence type="inferred from homology"/>
<dbReference type="PIRSF" id="PIRSF001365">
    <property type="entry name" value="DHDPS"/>
    <property type="match status" value="1"/>
</dbReference>
<evidence type="ECO:0000256" key="1">
    <source>
        <dbReference type="ARBA" id="ARBA00007592"/>
    </source>
</evidence>
<organism evidence="4 5">
    <name type="scientific">Marinobacterium aestuariivivens</name>
    <dbReference type="NCBI Taxonomy" id="1698799"/>
    <lineage>
        <taxon>Bacteria</taxon>
        <taxon>Pseudomonadati</taxon>
        <taxon>Pseudomonadota</taxon>
        <taxon>Gammaproteobacteria</taxon>
        <taxon>Oceanospirillales</taxon>
        <taxon>Oceanospirillaceae</taxon>
        <taxon>Marinobacterium</taxon>
    </lineage>
</organism>
<dbReference type="EMBL" id="JBHSWE010000001">
    <property type="protein sequence ID" value="MFC6673946.1"/>
    <property type="molecule type" value="Genomic_DNA"/>
</dbReference>
<accession>A0ABW2A8U7</accession>
<evidence type="ECO:0000256" key="2">
    <source>
        <dbReference type="ARBA" id="ARBA00023239"/>
    </source>
</evidence>